<dbReference type="AlphaFoldDB" id="E0Q952"/>
<dbReference type="Gene3D" id="3.40.190.10">
    <property type="entry name" value="Periplasmic binding protein-like II"/>
    <property type="match status" value="1"/>
</dbReference>
<dbReference type="InterPro" id="IPR050490">
    <property type="entry name" value="Bact_solute-bd_prot1"/>
</dbReference>
<dbReference type="PROSITE" id="PS51257">
    <property type="entry name" value="PROKAR_LIPOPROTEIN"/>
    <property type="match status" value="1"/>
</dbReference>
<dbReference type="EMBL" id="AEEQ01000011">
    <property type="protein sequence ID" value="EFM40775.1"/>
    <property type="molecule type" value="Genomic_DNA"/>
</dbReference>
<dbReference type="PANTHER" id="PTHR43649:SF32">
    <property type="entry name" value="SUGAR BINDING SECRETED PROTEIN"/>
    <property type="match status" value="1"/>
</dbReference>
<proteinExistence type="predicted"/>
<organism evidence="1 2">
    <name type="scientific">Bifidobacterium dentium ATCC 27679</name>
    <dbReference type="NCBI Taxonomy" id="871562"/>
    <lineage>
        <taxon>Bacteria</taxon>
        <taxon>Bacillati</taxon>
        <taxon>Actinomycetota</taxon>
        <taxon>Actinomycetes</taxon>
        <taxon>Bifidobacteriales</taxon>
        <taxon>Bifidobacteriaceae</taxon>
        <taxon>Bifidobacterium</taxon>
    </lineage>
</organism>
<dbReference type="Pfam" id="PF13416">
    <property type="entry name" value="SBP_bac_8"/>
    <property type="match status" value="1"/>
</dbReference>
<evidence type="ECO:0000313" key="1">
    <source>
        <dbReference type="EMBL" id="EFM40775.1"/>
    </source>
</evidence>
<accession>E0Q952</accession>
<protein>
    <submittedName>
        <fullName evidence="1">ABC transporter, solute-binding protein</fullName>
    </submittedName>
</protein>
<dbReference type="HOGENOM" id="CLU_031285_2_3_11"/>
<dbReference type="PANTHER" id="PTHR43649">
    <property type="entry name" value="ARABINOSE-BINDING PROTEIN-RELATED"/>
    <property type="match status" value="1"/>
</dbReference>
<name>E0Q952_9BIFI</name>
<evidence type="ECO:0000313" key="2">
    <source>
        <dbReference type="Proteomes" id="UP000003323"/>
    </source>
</evidence>
<sequence length="443" mass="48136">MQGKEDEMNKFKPALASVTALAMIVGLGACGSSNSSSDSSSADGKITIKVQTFNNPGFGKPTSERPGADLWAKYEKAHPNVKIEETAAASSDDARAAFNTAISTGSNAYDVYVAEVDWMPSLLAMPDKFVDLSSYTKDNDWVAWKSESATVDGKLIGAGTDIGPEGICYRADLLEKAGFPSDRESVAEWLGGDDATWDSFFKAGKEYTEKTGLPWYDSMASNWQSMINQVEESYVSKDDKIIAADNAKIKNLYDQLTATKDMSAHLTQWSDDWNAAFKSDTGFATIQCPAWLINNIKGNTGEDFQGWDIADVFPGGGGNWGGSYLVVPESSPVKDEAAKLVAWLTEADQQVSVFTTANNYPSSEGAQASSDVSSKTDTYLNDAPTGKIFANRAKAYDIVPYKGSQYFDIQTKMVDALNRVDATQEQTPDQAWKQWLEDVKALS</sequence>
<dbReference type="InterPro" id="IPR006059">
    <property type="entry name" value="SBP"/>
</dbReference>
<reference evidence="1 2" key="1">
    <citation type="submission" date="2010-08" db="EMBL/GenBank/DDBJ databases">
        <authorList>
            <person name="Muzny D."/>
            <person name="Qin X."/>
            <person name="Deng J."/>
            <person name="Jiang H."/>
            <person name="Liu Y."/>
            <person name="Qu J."/>
            <person name="Song X.-Z."/>
            <person name="Zhang L."/>
            <person name="Thornton R."/>
            <person name="Coyle M."/>
            <person name="Francisco L."/>
            <person name="Jackson L."/>
            <person name="Javaid M."/>
            <person name="Korchina V."/>
            <person name="Kovar C."/>
            <person name="Mata R."/>
            <person name="Mathew T."/>
            <person name="Ngo R."/>
            <person name="Nguyen L."/>
            <person name="Nguyen N."/>
            <person name="Okwuonu G."/>
            <person name="Ongeri F."/>
            <person name="Pham C."/>
            <person name="Simmons D."/>
            <person name="Wilczek-Boney K."/>
            <person name="Hale W."/>
            <person name="Jakkamsetti A."/>
            <person name="Pham P."/>
            <person name="Ruth R."/>
            <person name="San Lucas F."/>
            <person name="Warren J."/>
            <person name="Zhang J."/>
            <person name="Zhao Z."/>
            <person name="Zhou C."/>
            <person name="Zhu D."/>
            <person name="Lee S."/>
            <person name="Bess C."/>
            <person name="Blankenburg K."/>
            <person name="Forbes L."/>
            <person name="Fu Q."/>
            <person name="Gubbala S."/>
            <person name="Hirani K."/>
            <person name="Jayaseelan J.C."/>
            <person name="Lara F."/>
            <person name="Munidasa M."/>
            <person name="Palculict T."/>
            <person name="Patil S."/>
            <person name="Pu L.-L."/>
            <person name="Saada N."/>
            <person name="Tang L."/>
            <person name="Weissenberger G."/>
            <person name="Zhu Y."/>
            <person name="Hemphill L."/>
            <person name="Shang Y."/>
            <person name="Youmans B."/>
            <person name="Ayvaz T."/>
            <person name="Ross M."/>
            <person name="Santibanez J."/>
            <person name="Aqrawi P."/>
            <person name="Gross S."/>
            <person name="Joshi V."/>
            <person name="Fowler G."/>
            <person name="Nazareth L."/>
            <person name="Reid J."/>
            <person name="Worley K."/>
            <person name="Petrosino J."/>
            <person name="Highlander S."/>
            <person name="Gibbs R."/>
        </authorList>
    </citation>
    <scope>NUCLEOTIDE SEQUENCE [LARGE SCALE GENOMIC DNA]</scope>
    <source>
        <strain evidence="1 2">ATCC 27679</strain>
    </source>
</reference>
<comment type="caution">
    <text evidence="1">The sequence shown here is derived from an EMBL/GenBank/DDBJ whole genome shotgun (WGS) entry which is preliminary data.</text>
</comment>
<gene>
    <name evidence="1" type="ORF">HMPREF0168_1798</name>
</gene>
<dbReference type="Proteomes" id="UP000003323">
    <property type="component" value="Unassembled WGS sequence"/>
</dbReference>
<dbReference type="SUPFAM" id="SSF53850">
    <property type="entry name" value="Periplasmic binding protein-like II"/>
    <property type="match status" value="1"/>
</dbReference>